<evidence type="ECO:0000256" key="18">
    <source>
        <dbReference type="ARBA" id="ARBA00059348"/>
    </source>
</evidence>
<dbReference type="SUPFAM" id="SSF47459">
    <property type="entry name" value="HLH, helix-loop-helix DNA-binding domain"/>
    <property type="match status" value="1"/>
</dbReference>
<feature type="domain" description="BHLH" evidence="27">
    <location>
        <begin position="2151"/>
        <end position="2202"/>
    </location>
</feature>
<evidence type="ECO:0000256" key="6">
    <source>
        <dbReference type="ARBA" id="ARBA00022499"/>
    </source>
</evidence>
<dbReference type="Gene3D" id="2.60.40.820">
    <property type="entry name" value="Transcription factor, T-box"/>
    <property type="match status" value="1"/>
</dbReference>
<dbReference type="Gene3D" id="4.10.280.10">
    <property type="entry name" value="Helix-loop-helix DNA-binding domain"/>
    <property type="match status" value="1"/>
</dbReference>
<dbReference type="PROSITE" id="PS50252">
    <property type="entry name" value="TBOX_3"/>
    <property type="match status" value="1"/>
</dbReference>
<dbReference type="InterPro" id="IPR055292">
    <property type="entry name" value="MABP1"/>
</dbReference>
<feature type="compositionally biased region" description="Polar residues" evidence="25">
    <location>
        <begin position="1471"/>
        <end position="1500"/>
    </location>
</feature>
<dbReference type="GO" id="GO:0003700">
    <property type="term" value="F:DNA-binding transcription factor activity"/>
    <property type="evidence" value="ECO:0007669"/>
    <property type="project" value="InterPro"/>
</dbReference>
<dbReference type="Pfam" id="PF00907">
    <property type="entry name" value="T-box"/>
    <property type="match status" value="1"/>
</dbReference>
<feature type="compositionally biased region" description="Polar residues" evidence="25">
    <location>
        <begin position="278"/>
        <end position="288"/>
    </location>
</feature>
<evidence type="ECO:0000313" key="29">
    <source>
        <dbReference type="Proteomes" id="UP000001075"/>
    </source>
</evidence>
<sequence>MEEKQQIILANQDGGTVTGAAPTFFVILKQPGNGKTDQGILVTNRDACALSNRVSSPGKSKGKICLPADCTVGRITVTLDNNSMWNEFHNRSTEMILTKQGRRMFPYCRYWITGLDSNLKYILVMDISPVDNHRYKWNGRWWEPSGKAEPHVLGRVFIHPESPSTGHYWMHQPVSFYKLKLTNNTLDQEGHIILHSMHRYLPRLHLVPAEKATEVIQLNGPGVHTFTFPQTEFFAVTAYQNIQITQLKIDYNPFAKGFRDDGLSSKPQRDGKQRNSSDQEGNSVSSSPGHRVRLTEGEGSEIHPGDLVLRGHETSGLGLEKPPRNVKQDFLGFMSTDSTLEVPQLKHEISESLISNSFEDGSQIVSPLNPNGNFNVVIKEEPLDDYDYELGECPEGVTVKQEETDEETDVYSNSDDDPILEKQLKRHKKVDNWETDHQSYKWLPSSPGVAKAKMFKLDAGKMPVVYLEPCAVTKSTVKISELPDNMLSRKDKSVLEELEYLPAYIENSGGTDICLNKDSENSLRKQSSDIRMAQKYTLLKEPQWKYPDIFDNSSTERINDSSKASTGDSFSGKEDLGRKRTTILKMTTPSKTVNASQSASPNTPGKRGRPRKLRLSKAGRPPKNTGKPLTSTKNIPVGPGNTFPDVKPDLEDVDGVLFVSFESKEALDIHAVDGTTEEPSSLPTTTTNDSGCRTRISQLEKELIEDLKSLRHKQVIHPALQEVGLKLNSVDPTMSIDLKYLGVQLPLAPATSLPFWNLTGTNPASPDAGFPFVSRTGKTNDFTKIKGWRGKFHSASASRNEGGNAEASLKNRSAFCSDKLDEYLENEGKLMETSMGFSSNAPTSPVVYQLPTKSTSYVRTLDSVLKKQSTVSPSTSYSVKSHSITTASRKTKSQNKQTTLSGRTKSSYKSILPYSVSPKQKNSPVTPGDKITKNSLSTTSDNQATNFVVPTVDESAFPKQISLRQAQQQQLQQQQGTRPPGLSKSQVKLMDLEDCALWEGRPRTYITEERADVSLTTLLTAQKSPGGPTKLIEIISDCNWEEDRNKILSILSQHINSNMPQSLKVGSFIIELASQRKCRGEKNPPVYSSRVKISMPSTQGQDDMAEKSGSETPDGPLSPGKMDDISPMQTDALDSVRERLHGGKGLPFYAGLSPAGKLVAYKRKPSSTTSGLIQVNGKSYPQAKLLLGQMGALHPANRLAAYITGRLRPSVLDLSTLSTVISKVASNAKVAASRKPRTLLPSTSNSKMASSGPTTNRSGKNPKAFVPAKRPIAARPSPGGVFTQFVMSKVGALQQKIPGVRTPQPLTGPQKFSIRPSPVMVVTPVVSSEPVQVCSTVTAAVTSSPQVFLENATAVTSMSAISDVGAKEATYSSGASDAGVVEIAETNNTTPITSTQSTATVNLIKTTGTSTSPVASVAFPKSLVASPTISLPVASTASTSIVVVTTAASSSVVTTPTSSLSSVPIILSGINGSPPVSQRPPENSTQNPVTTPQMSPNSVKRTGPRLLLIPVQQGSPTLRPIPNPQLQGQRMVLQPVRSPSGMNLFRHPSGQIVQLLPLHQIRGSNTQPSLQPVVFRNPGSVVGIRLPAPSKSSETPSSSASSSAFSVMSPVIQAVGSSPTVNVITQAPSLLSSGSSFVSQAGTLTLRISPPEPQNFASKTGSESKITPSTGGQPVGTASLIPLQSGSFALLQLPGQKSVPSSILQHVASLQVKKESQNADQKVEINSIKREEETKKALISKEEAVDTETDIIKQNSGIIVSEDTLNDSLDDGGDLLDEEDVRPYEHSCSTGSHTDEDKDGDEESGNRSQNSPKEKQTVPEVRAVSEKVNSMTVQHVSKVRPQKCAEVKMEQQQGSDNPEDPDEFLFISKEESKFELSGSQVKEQQSNSQAEVKKDCQSSLGKDNLRERWRKHLKGSSTQKYIGISQDHKKEANMQFFTETKPCQENSEQDISDLLGKSGATESDGILKTEDSSWSSISSSAAFSIIPRRATKGRRGSRCFQGHVLLPREQIKPKQETTGGRSSADFTVVDLEEEDEEDEKTDDSFDEIVDVVSGYQSEEVDIEKNNYVDYIEDDEQVDVETIEELSEEINIAYKKTTATHTQSFKQQCHSHISADEKASEKSRKVPLISPKLKDDFWSDDKLQKETEAFAYYRRTHTANERRRRGEMRDLFEKLKITLGLLHSSKVSKSLILTRAFSEIQGLTDQADKLIGQKNLLSRKRSILIRKVSSLSGKTEEVVLKKLEYIYAKQQALEAQKRKKKMGSSEFGVSPRISKQLEGSATSSVDLRQMFANNRRGKPLILSRKRDQATENALPSNTPHSSANLVMTPQGQLLTLKGPLFSGPVVAVSPALLDADLKPQGASSTMAQSENDDLFMMPRIVNVTSLAAEEDLVDVGGSKYSREVPDGKPLDHLRDIVGNEASSLEDTDRISSRGNHRDGRMTRGPTQVFLANKDSGFPHVVDVSNMQTSQEFVPKKISGDMRGHRYKWKESELRGERLKSKESQFHKLKVKDLKDSSLEMELRKVASAIEEAALDPSELLTNTEDEDDTDETLTSLLNEIAFLNQQLNDDSELPGSMDTEFPEDAQRAFISKLAPGNRSTFQVGHLGTSLKELPDVQEENESISPLLLHLEDDDFSENEKQLGDTASEPDVLKIVIDSEIKDSHVPHRKSSDGGKSTSGLPAEPESGLLVMMAGEGSTITSRIKNLLRSPSIKLRRSKTGNRREDLSSKVTLEKVLGVTVSGGSGLACDPRSGLVAYPAGCVVVLFNPRKHKQHHILNSSRKTITALAFSPDGKFLVTGESGHMPAVRVWDVTERSQVAELQEHKYGVACVAFSPSAKYIVSVGYQHDMIVNVWAWKKNIVVASNKVSSRVTAVSFSEDCSYFVTAGNRHIKFWYLDDSKTSKVNATVPLLGRSGLLGELRNNLFTDVACGRGKKADSTFCITSSGLLCEFSDRRLLDKWVELRNTDSFTTTVAHCISVSQEYIFCGCADGTVRLFNPSNLHFLSTLPRPHALGTDIASITEASRLFSGGANARYPDTIALTFDPTNQWLSCVYNDHSIYVWDVRDPKKVGKVYSALYHSSCVWSVEVYPEVKDSNQACLPPSSFITCSSDNTIRLWNTESSGVHGSTLHRNILSNDLIKIIYVDGNTQALLDTELPGGDKADGSLMDPRVGIRSVCISPNGQHLASGDRMGTLRVHELQSLSEMLKVEAHDSEILCLEYSKPDTGLKLLASASRDRLIHVLDAGREYSLQQTLDEHSSSITAVKFAASDGQVRMISCGADKSIYFRTAQKSGEGVQFTRTHHVVRKTTLYDMDVEPSWKYTAIGCQDRNIRIFNISSGKQKKLFKGSQGEDGTLIKVQTDPSGIYIATSCSDKNLSIFDFSSGECVATMFGHSEIVTGMKFSNDCKHLISVSGDSCIFVWRLSSEMTISMRQRLAELRQRQRGGKQQGPTSPQRASGPKQHQAPVVPPSGPALSSDSDKEGEDEGTEEEELPALPILGKSTKKEPDYSSSRLSSPEHPNEDSESTEPLSVDGISSDLEEPAEGDEEEEEEGGTGLCGLQGGSPHTPDQEQFLKQHFETLANGAAPGGPARVLERTESRSISSRFLLQVQTSPLRESSLSSSSLALMSRPDQVSQISGDQLKGNGATPPGAPPEMEPSSGNSGPQQVAPVLLPRRRSNLDNSWAPKKMATTCPLAQLQKAQSVHSLVPQDEVPSSRPLLFREVEIQGSLGSLPQADSCLSQTHSYQNPTTTNTAKLARSISVGENPGLATEPQAPAPVRISPLNKLALPSRAHLVLDIPKPLPDRPTLTTFSPVTKGRVHNEAEQSGSLVSLGKAHTTFERRAYSGEGATPKPRTEGQGDPGPNHPCALPVSNLLQGPESFQPPSPEKTANPMECTRPGAALSQDSELALSLQQCEQLVAELQGNVRQAVQLYHLVTSCKTPSAEHSHITRLLRDTFSSVRQELEALTGAVLSSPGGSPGAVGAEQTQALLEQYSELLLRAVERRMERRL</sequence>
<dbReference type="PANTHER" id="PTHR44813:SF1">
    <property type="entry name" value="MITOGEN-ACTIVATED PROTEIN KINASE-BINDING PROTEIN 1"/>
    <property type="match status" value="1"/>
</dbReference>
<dbReference type="SMART" id="SM00425">
    <property type="entry name" value="TBOX"/>
    <property type="match status" value="1"/>
</dbReference>
<dbReference type="FunFam" id="2.130.10.10:FF:000314">
    <property type="entry name" value="mitogen-activated protein kinase-binding protein 1 isoform X1"/>
    <property type="match status" value="1"/>
</dbReference>
<keyword evidence="8 24" id="KW-0853">WD repeat</keyword>
<dbReference type="FunFam" id="4.10.280.10:FF:000040">
    <property type="entry name" value="MAX gene-associated protein isoform X1"/>
    <property type="match status" value="1"/>
</dbReference>
<evidence type="ECO:0000256" key="3">
    <source>
        <dbReference type="ARBA" id="ARBA00022481"/>
    </source>
</evidence>
<feature type="region of interest" description="Disordered" evidence="25">
    <location>
        <begin position="1648"/>
        <end position="1672"/>
    </location>
</feature>
<evidence type="ECO:0000256" key="20">
    <source>
        <dbReference type="ARBA" id="ARBA00067820"/>
    </source>
</evidence>
<comment type="function">
    <text evidence="17">Negative regulator of NOD2 function. It down-regulates NOD2-induced processes such as activation of NF-kappa-B signaling, IL8 secretion and antibacterial response. Involved in JNK signaling pathway.</text>
</comment>
<evidence type="ECO:0000256" key="8">
    <source>
        <dbReference type="ARBA" id="ARBA00022574"/>
    </source>
</evidence>
<keyword evidence="10" id="KW-0832">Ubl conjugation</keyword>
<dbReference type="InterPro" id="IPR018186">
    <property type="entry name" value="TF_T-box_CS"/>
</dbReference>
<reference evidence="29" key="1">
    <citation type="journal article" date="2011" name="Nat. Biotechnol.">
        <title>The genomic sequence of the Chinese hamster ovary (CHO)-K1 cell line.</title>
        <authorList>
            <person name="Xu X."/>
            <person name="Nagarajan H."/>
            <person name="Lewis N.E."/>
            <person name="Pan S."/>
            <person name="Cai Z."/>
            <person name="Liu X."/>
            <person name="Chen W."/>
            <person name="Xie M."/>
            <person name="Wang W."/>
            <person name="Hammond S."/>
            <person name="Andersen M.R."/>
            <person name="Neff N."/>
            <person name="Passarelli B."/>
            <person name="Koh W."/>
            <person name="Fan H.C."/>
            <person name="Wang J."/>
            <person name="Gui Y."/>
            <person name="Lee K.H."/>
            <person name="Betenbaugh M.J."/>
            <person name="Quake S.R."/>
            <person name="Famili I."/>
            <person name="Palsson B.O."/>
            <person name="Wang J."/>
        </authorList>
    </citation>
    <scope>NUCLEOTIDE SEQUENCE [LARGE SCALE GENOMIC DNA]</scope>
    <source>
        <strain evidence="29">CHO K1 cell line</strain>
    </source>
</reference>
<dbReference type="Gene3D" id="2.130.10.10">
    <property type="entry name" value="YVTN repeat-like/Quinoprotein amine dehydrogenase"/>
    <property type="match status" value="3"/>
</dbReference>
<feature type="region of interest" description="Disordered" evidence="25">
    <location>
        <begin position="3438"/>
        <end position="3666"/>
    </location>
</feature>
<evidence type="ECO:0000256" key="16">
    <source>
        <dbReference type="ARBA" id="ARBA00023242"/>
    </source>
</evidence>
<feature type="compositionally biased region" description="Basic and acidic residues" evidence="25">
    <location>
        <begin position="3566"/>
        <end position="3576"/>
    </location>
</feature>
<comment type="subunit">
    <text evidence="19">Can form homodimers (via C-terminus). Interacts (via C-terminus) with WDR62 (via C-terminus). Interacts with MAPK9. Interacts (via N-terminus) with NOD2; the interaction is enhanced in presence of muramyl dipeptide (MDP). Interacts with MAPK10.</text>
</comment>
<dbReference type="InterPro" id="IPR037935">
    <property type="entry name" value="MAX_gene-associated_bHLHzip"/>
</dbReference>
<dbReference type="InterPro" id="IPR036322">
    <property type="entry name" value="WD40_repeat_dom_sf"/>
</dbReference>
<evidence type="ECO:0000256" key="19">
    <source>
        <dbReference type="ARBA" id="ARBA00064734"/>
    </source>
</evidence>
<feature type="region of interest" description="Disordered" evidence="25">
    <location>
        <begin position="966"/>
        <end position="985"/>
    </location>
</feature>
<name>G3H0Z4_CRIGR</name>
<feature type="region of interest" description="Disordered" evidence="25">
    <location>
        <begin position="3798"/>
        <end position="3891"/>
    </location>
</feature>
<evidence type="ECO:0000256" key="11">
    <source>
        <dbReference type="ARBA" id="ARBA00023015"/>
    </source>
</evidence>
<evidence type="ECO:0000256" key="2">
    <source>
        <dbReference type="ARBA" id="ARBA00004647"/>
    </source>
</evidence>
<dbReference type="InterPro" id="IPR008967">
    <property type="entry name" value="p53-like_TF_DNA-bd_sf"/>
</dbReference>
<dbReference type="InterPro" id="IPR036638">
    <property type="entry name" value="HLH_DNA-bd_sf"/>
</dbReference>
<dbReference type="InterPro" id="IPR056161">
    <property type="entry name" value="WD40_MABP1-WDR62_1st"/>
</dbReference>
<feature type="compositionally biased region" description="Polar residues" evidence="25">
    <location>
        <begin position="1655"/>
        <end position="1672"/>
    </location>
</feature>
<feature type="region of interest" description="Disordered" evidence="25">
    <location>
        <begin position="869"/>
        <end position="942"/>
    </location>
</feature>
<feature type="compositionally biased region" description="Polar residues" evidence="25">
    <location>
        <begin position="933"/>
        <end position="942"/>
    </location>
</feature>
<feature type="compositionally biased region" description="Polar residues" evidence="25">
    <location>
        <begin position="1877"/>
        <end position="1890"/>
    </location>
</feature>
<keyword evidence="6" id="KW-1017">Isopeptide bond</keyword>
<dbReference type="InterPro" id="IPR046360">
    <property type="entry name" value="T-box_DNA-bd"/>
</dbReference>
<comment type="subcellular location">
    <subcellularLocation>
        <location evidence="2">Cytoplasm</location>
        <location evidence="2">Cytoskeleton</location>
        <location evidence="2">Spindle pole</location>
    </subcellularLocation>
    <subcellularLocation>
        <location evidence="1 23">Nucleus</location>
    </subcellularLocation>
</comment>
<feature type="region of interest" description="Disordered" evidence="25">
    <location>
        <begin position="551"/>
        <end position="646"/>
    </location>
</feature>
<evidence type="ECO:0000256" key="9">
    <source>
        <dbReference type="ARBA" id="ARBA00022737"/>
    </source>
</evidence>
<feature type="compositionally biased region" description="Acidic residues" evidence="25">
    <location>
        <begin position="3536"/>
        <end position="3551"/>
    </location>
</feature>
<dbReference type="SMART" id="SM00320">
    <property type="entry name" value="WD40"/>
    <property type="match status" value="12"/>
</dbReference>
<dbReference type="SUPFAM" id="SSF50978">
    <property type="entry name" value="WD40 repeat-like"/>
    <property type="match status" value="2"/>
</dbReference>
<evidence type="ECO:0000256" key="12">
    <source>
        <dbReference type="ARBA" id="ARBA00023054"/>
    </source>
</evidence>
<dbReference type="CDD" id="cd20195">
    <property type="entry name" value="T-box_MGA-like"/>
    <property type="match status" value="1"/>
</dbReference>
<feature type="region of interest" description="Disordered" evidence="25">
    <location>
        <begin position="259"/>
        <end position="323"/>
    </location>
</feature>
<feature type="region of interest" description="Disordered" evidence="25">
    <location>
        <begin position="1080"/>
        <end position="1127"/>
    </location>
</feature>
<evidence type="ECO:0000256" key="13">
    <source>
        <dbReference type="ARBA" id="ARBA00023125"/>
    </source>
</evidence>
<dbReference type="PROSITE" id="PS01264">
    <property type="entry name" value="TBOX_2"/>
    <property type="match status" value="1"/>
</dbReference>
<feature type="compositionally biased region" description="Low complexity" evidence="25">
    <location>
        <begin position="3611"/>
        <end position="3627"/>
    </location>
</feature>
<keyword evidence="12" id="KW-0175">Coiled coil</keyword>
<keyword evidence="5" id="KW-0678">Repressor</keyword>
<evidence type="ECO:0000256" key="15">
    <source>
        <dbReference type="ARBA" id="ARBA00023212"/>
    </source>
</evidence>
<dbReference type="FunFam" id="2.130.10.10:FF:000124">
    <property type="entry name" value="WD repeat-containing protein 62 isoform 1"/>
    <property type="match status" value="1"/>
</dbReference>
<keyword evidence="16 23" id="KW-0539">Nucleus</keyword>
<feature type="compositionally biased region" description="Basic and acidic residues" evidence="25">
    <location>
        <begin position="293"/>
        <end position="313"/>
    </location>
</feature>
<dbReference type="STRING" id="10029.G3H0Z4"/>
<keyword evidence="7" id="KW-0597">Phosphoprotein</keyword>
<feature type="compositionally biased region" description="Polar residues" evidence="25">
    <location>
        <begin position="1240"/>
        <end position="1259"/>
    </location>
</feature>
<dbReference type="CDD" id="cd18911">
    <property type="entry name" value="bHLHzip_MGA"/>
    <property type="match status" value="1"/>
</dbReference>
<dbReference type="InParanoid" id="G3H0Z4"/>
<dbReference type="GlyGen" id="G3H0Z4">
    <property type="glycosylation" value="4 sites"/>
</dbReference>
<feature type="domain" description="T-box" evidence="26">
    <location>
        <begin position="79"/>
        <end position="260"/>
    </location>
</feature>
<evidence type="ECO:0000256" key="4">
    <source>
        <dbReference type="ARBA" id="ARBA00022490"/>
    </source>
</evidence>
<organism evidence="28 29">
    <name type="scientific">Cricetulus griseus</name>
    <name type="common">Chinese hamster</name>
    <name type="synonym">Cricetulus barabensis griseus</name>
    <dbReference type="NCBI Taxonomy" id="10029"/>
    <lineage>
        <taxon>Eukaryota</taxon>
        <taxon>Metazoa</taxon>
        <taxon>Chordata</taxon>
        <taxon>Craniata</taxon>
        <taxon>Vertebrata</taxon>
        <taxon>Euteleostomi</taxon>
        <taxon>Mammalia</taxon>
        <taxon>Eutheria</taxon>
        <taxon>Euarchontoglires</taxon>
        <taxon>Glires</taxon>
        <taxon>Rodentia</taxon>
        <taxon>Myomorpha</taxon>
        <taxon>Muroidea</taxon>
        <taxon>Cricetidae</taxon>
        <taxon>Cricetinae</taxon>
        <taxon>Cricetulus</taxon>
    </lineage>
</organism>
<feature type="compositionally biased region" description="Low complexity" evidence="25">
    <location>
        <begin position="966"/>
        <end position="975"/>
    </location>
</feature>
<dbReference type="eggNOG" id="KOG3585">
    <property type="taxonomic scope" value="Eukaryota"/>
</dbReference>
<evidence type="ECO:0000256" key="17">
    <source>
        <dbReference type="ARBA" id="ARBA00055735"/>
    </source>
</evidence>
<feature type="compositionally biased region" description="Polar residues" evidence="25">
    <location>
        <begin position="3598"/>
        <end position="3610"/>
    </location>
</feature>
<feature type="region of interest" description="Disordered" evidence="25">
    <location>
        <begin position="1875"/>
        <end position="1901"/>
    </location>
</feature>
<feature type="region of interest" description="Disordered" evidence="25">
    <location>
        <begin position="1232"/>
        <end position="1264"/>
    </location>
</feature>
<protein>
    <recommendedName>
        <fullName evidence="20">MAX gene-associated protein</fullName>
    </recommendedName>
    <alternativeName>
        <fullName evidence="22">JNK-binding protein 1</fullName>
    </alternativeName>
    <alternativeName>
        <fullName evidence="21">Mitogen-activated protein kinase-binding protein 1</fullName>
    </alternativeName>
</protein>
<dbReference type="GO" id="GO:0045893">
    <property type="term" value="P:positive regulation of DNA-templated transcription"/>
    <property type="evidence" value="ECO:0007669"/>
    <property type="project" value="InterPro"/>
</dbReference>
<feature type="compositionally biased region" description="Basic residues" evidence="25">
    <location>
        <begin position="606"/>
        <end position="617"/>
    </location>
</feature>
<feature type="compositionally biased region" description="Basic and acidic residues" evidence="25">
    <location>
        <begin position="2425"/>
        <end position="2440"/>
    </location>
</feature>
<evidence type="ECO:0000256" key="25">
    <source>
        <dbReference type="SAM" id="MobiDB-lite"/>
    </source>
</evidence>
<dbReference type="GO" id="GO:0005737">
    <property type="term" value="C:cytoplasm"/>
    <property type="evidence" value="ECO:0007669"/>
    <property type="project" value="TreeGrafter"/>
</dbReference>
<dbReference type="FunFam" id="2.130.10.10:FF:000091">
    <property type="entry name" value="mitogen-activated protein kinase-binding protein 1 isoform X1"/>
    <property type="match status" value="1"/>
</dbReference>
<dbReference type="GO" id="GO:0071339">
    <property type="term" value="C:MLL1 complex"/>
    <property type="evidence" value="ECO:0007669"/>
    <property type="project" value="InterPro"/>
</dbReference>
<feature type="compositionally biased region" description="Basic and acidic residues" evidence="25">
    <location>
        <begin position="259"/>
        <end position="277"/>
    </location>
</feature>
<dbReference type="GO" id="GO:0003677">
    <property type="term" value="F:DNA binding"/>
    <property type="evidence" value="ECO:0007669"/>
    <property type="project" value="UniProtKB-UniRule"/>
</dbReference>
<dbReference type="InterPro" id="IPR015943">
    <property type="entry name" value="WD40/YVTN_repeat-like_dom_sf"/>
</dbReference>
<feature type="repeat" description="WD" evidence="24">
    <location>
        <begin position="3389"/>
        <end position="3430"/>
    </location>
</feature>
<dbReference type="PaxDb" id="10029-XP_007610675.1"/>
<feature type="region of interest" description="Disordered" evidence="25">
    <location>
        <begin position="1783"/>
        <end position="1863"/>
    </location>
</feature>
<dbReference type="GO" id="GO:0046330">
    <property type="term" value="P:positive regulation of JNK cascade"/>
    <property type="evidence" value="ECO:0007669"/>
    <property type="project" value="TreeGrafter"/>
</dbReference>
<feature type="compositionally biased region" description="Polar residues" evidence="25">
    <location>
        <begin position="584"/>
        <end position="603"/>
    </location>
</feature>
<feature type="region of interest" description="Disordered" evidence="25">
    <location>
        <begin position="2662"/>
        <end position="2683"/>
    </location>
</feature>
<dbReference type="FunFam" id="2.130.10.10:FF:000046">
    <property type="entry name" value="WD repeat-containing protein 62 isoform 1"/>
    <property type="match status" value="1"/>
</dbReference>
<feature type="compositionally biased region" description="Basic and acidic residues" evidence="25">
    <location>
        <begin position="2662"/>
        <end position="2671"/>
    </location>
</feature>
<keyword evidence="11" id="KW-0805">Transcription regulation</keyword>
<dbReference type="InterPro" id="IPR011598">
    <property type="entry name" value="bHLH_dom"/>
</dbReference>
<evidence type="ECO:0000256" key="1">
    <source>
        <dbReference type="ARBA" id="ARBA00004123"/>
    </source>
</evidence>
<keyword evidence="4" id="KW-0963">Cytoplasm</keyword>
<evidence type="ECO:0000256" key="10">
    <source>
        <dbReference type="ARBA" id="ARBA00022843"/>
    </source>
</evidence>
<dbReference type="PROSITE" id="PS50294">
    <property type="entry name" value="WD_REPEATS_REGION"/>
    <property type="match status" value="1"/>
</dbReference>
<gene>
    <name evidence="28" type="ORF">I79_003815</name>
</gene>
<dbReference type="InterPro" id="IPR056364">
    <property type="entry name" value="WDR62-MABP1_CC"/>
</dbReference>
<dbReference type="FunFam" id="2.60.40.820:FF:000009">
    <property type="entry name" value="MAX gene-associated protein isoform X1"/>
    <property type="match status" value="1"/>
</dbReference>
<dbReference type="Pfam" id="PF24782">
    <property type="entry name" value="WD40_MABP1-WDR62_2nd"/>
    <property type="match status" value="1"/>
</dbReference>
<evidence type="ECO:0000259" key="26">
    <source>
        <dbReference type="PROSITE" id="PS50252"/>
    </source>
</evidence>
<evidence type="ECO:0000256" key="24">
    <source>
        <dbReference type="PROSITE-ProRule" id="PRU00221"/>
    </source>
</evidence>
<keyword evidence="14" id="KW-0804">Transcription</keyword>
<feature type="compositionally biased region" description="Polar residues" evidence="25">
    <location>
        <begin position="551"/>
        <end position="569"/>
    </location>
</feature>
<dbReference type="PANTHER" id="PTHR44813">
    <property type="entry name" value="MITOGEN-ACTIVATED PROTEIN KINASE-BINDING PROTEIN 1"/>
    <property type="match status" value="1"/>
</dbReference>
<keyword evidence="3" id="KW-0488">Methylation</keyword>
<evidence type="ECO:0000256" key="22">
    <source>
        <dbReference type="ARBA" id="ARBA00079291"/>
    </source>
</evidence>
<feature type="compositionally biased region" description="Acidic residues" evidence="25">
    <location>
        <begin position="3479"/>
        <end position="3491"/>
    </location>
</feature>
<dbReference type="EMBL" id="JH000098">
    <property type="protein sequence ID" value="EGV97255.1"/>
    <property type="molecule type" value="Genomic_DNA"/>
</dbReference>
<dbReference type="SMART" id="SM00353">
    <property type="entry name" value="HLH"/>
    <property type="match status" value="1"/>
</dbReference>
<keyword evidence="9" id="KW-0677">Repeat</keyword>
<dbReference type="GO" id="GO:0046983">
    <property type="term" value="F:protein dimerization activity"/>
    <property type="evidence" value="ECO:0007669"/>
    <property type="project" value="InterPro"/>
</dbReference>
<keyword evidence="15" id="KW-0206">Cytoskeleton</keyword>
<evidence type="ECO:0000313" key="28">
    <source>
        <dbReference type="EMBL" id="EGV97255.1"/>
    </source>
</evidence>
<evidence type="ECO:0000256" key="5">
    <source>
        <dbReference type="ARBA" id="ARBA00022491"/>
    </source>
</evidence>
<evidence type="ECO:0000256" key="7">
    <source>
        <dbReference type="ARBA" id="ARBA00022553"/>
    </source>
</evidence>
<feature type="region of interest" description="Disordered" evidence="25">
    <location>
        <begin position="1471"/>
        <end position="1501"/>
    </location>
</feature>
<dbReference type="InterPro" id="IPR056162">
    <property type="entry name" value="WD40_MABP1-WDR62_2nd"/>
</dbReference>
<accession>G3H0Z4</accession>
<dbReference type="InterPro" id="IPR001680">
    <property type="entry name" value="WD40_rpt"/>
</dbReference>
<proteinExistence type="predicted"/>
<evidence type="ECO:0000256" key="23">
    <source>
        <dbReference type="PROSITE-ProRule" id="PRU00201"/>
    </source>
</evidence>
<evidence type="ECO:0000256" key="14">
    <source>
        <dbReference type="ARBA" id="ARBA00023163"/>
    </source>
</evidence>
<evidence type="ECO:0000259" key="27">
    <source>
        <dbReference type="PROSITE" id="PS50888"/>
    </source>
</evidence>
<comment type="function">
    <text evidence="18">Functions as a dual-specificity transcription factor, regulating the expression of both MAX-network and T-box family target genes. Functions as a repressor or an activator. Binds to 5'-AATTTCACACCTAGGTGTGAAATT-3' core sequence and seems to regulate MYC-MAX target genes. Suppresses transcriptional activation by MYC and inhibits MYC-dependent cell transformation. Function activated by heterodimerization with MAX. This heterodimerization serves the dual function of both generating an E-box-binding heterodimer and simultaneously blocking interaction of a corepressor.</text>
</comment>
<dbReference type="PRINTS" id="PR00937">
    <property type="entry name" value="TBOX"/>
</dbReference>
<dbReference type="Pfam" id="PF24780">
    <property type="entry name" value="WD40_MABP1-WDR62_1st"/>
    <property type="match status" value="1"/>
</dbReference>
<comment type="caution">
    <text evidence="23">Lacks conserved residue(s) required for the propagation of feature annotation.</text>
</comment>
<dbReference type="FunCoup" id="G3H0Z4">
    <property type="interactions" value="1483"/>
</dbReference>
<dbReference type="GO" id="GO:0043124">
    <property type="term" value="P:negative regulation of canonical NF-kappaB signal transduction"/>
    <property type="evidence" value="ECO:0007669"/>
    <property type="project" value="TreeGrafter"/>
</dbReference>
<dbReference type="Pfam" id="PF24795">
    <property type="entry name" value="WDR62-MABP1_CC"/>
    <property type="match status" value="1"/>
</dbReference>
<dbReference type="InterPro" id="IPR036960">
    <property type="entry name" value="T-box_sf"/>
</dbReference>
<keyword evidence="13 23" id="KW-0238">DNA-binding</keyword>
<feature type="compositionally biased region" description="Polar residues" evidence="25">
    <location>
        <begin position="869"/>
        <end position="909"/>
    </location>
</feature>
<dbReference type="SUPFAM" id="SSF49417">
    <property type="entry name" value="p53-like transcription factors"/>
    <property type="match status" value="1"/>
</dbReference>
<dbReference type="PROSITE" id="PS50082">
    <property type="entry name" value="WD_REPEATS_2"/>
    <property type="match status" value="1"/>
</dbReference>
<feature type="region of interest" description="Disordered" evidence="25">
    <location>
        <begin position="2422"/>
        <end position="2442"/>
    </location>
</feature>
<dbReference type="Proteomes" id="UP000001075">
    <property type="component" value="Unassembled WGS sequence"/>
</dbReference>
<dbReference type="PROSITE" id="PS50888">
    <property type="entry name" value="BHLH"/>
    <property type="match status" value="1"/>
</dbReference>
<dbReference type="GO" id="GO:0000922">
    <property type="term" value="C:spindle pole"/>
    <property type="evidence" value="ECO:0007669"/>
    <property type="project" value="UniProtKB-SubCell"/>
</dbReference>
<evidence type="ECO:0000256" key="21">
    <source>
        <dbReference type="ARBA" id="ARBA00068921"/>
    </source>
</evidence>
<dbReference type="Pfam" id="PF00010">
    <property type="entry name" value="HLH"/>
    <property type="match status" value="1"/>
</dbReference>